<reference evidence="6 7" key="1">
    <citation type="submission" date="2015-09" db="EMBL/GenBank/DDBJ databases">
        <title>Draft genome of the parasitic nematode Teladorsagia circumcincta isolate WARC Sus (inbred).</title>
        <authorList>
            <person name="Mitreva M."/>
        </authorList>
    </citation>
    <scope>NUCLEOTIDE SEQUENCE [LARGE SCALE GENOMIC DNA]</scope>
    <source>
        <strain evidence="6 7">S</strain>
    </source>
</reference>
<dbReference type="Gene3D" id="2.30.42.10">
    <property type="match status" value="1"/>
</dbReference>
<dbReference type="PROSITE" id="PS50106">
    <property type="entry name" value="PDZ"/>
    <property type="match status" value="1"/>
</dbReference>
<dbReference type="GO" id="GO:0016324">
    <property type="term" value="C:apical plasma membrane"/>
    <property type="evidence" value="ECO:0007669"/>
    <property type="project" value="TreeGrafter"/>
</dbReference>
<dbReference type="CDD" id="cd06768">
    <property type="entry name" value="PDZ_NHERF-like"/>
    <property type="match status" value="1"/>
</dbReference>
<keyword evidence="7" id="KW-1185">Reference proteome</keyword>
<dbReference type="InterPro" id="IPR036034">
    <property type="entry name" value="PDZ_sf"/>
</dbReference>
<dbReference type="InterPro" id="IPR041489">
    <property type="entry name" value="PDZ_6"/>
</dbReference>
<dbReference type="SMART" id="SM00228">
    <property type="entry name" value="PDZ"/>
    <property type="match status" value="1"/>
</dbReference>
<feature type="chain" id="PRO_5013681621" description="PDZ domain-containing protein" evidence="4">
    <location>
        <begin position="27"/>
        <end position="132"/>
    </location>
</feature>
<evidence type="ECO:0000256" key="2">
    <source>
        <dbReference type="ARBA" id="ARBA00022475"/>
    </source>
</evidence>
<proteinExistence type="predicted"/>
<dbReference type="EMBL" id="KZ357657">
    <property type="protein sequence ID" value="PIO59510.1"/>
    <property type="molecule type" value="Genomic_DNA"/>
</dbReference>
<feature type="signal peptide" evidence="4">
    <location>
        <begin position="1"/>
        <end position="26"/>
    </location>
</feature>
<dbReference type="SUPFAM" id="SSF50156">
    <property type="entry name" value="PDZ domain-like"/>
    <property type="match status" value="1"/>
</dbReference>
<evidence type="ECO:0000256" key="4">
    <source>
        <dbReference type="SAM" id="SignalP"/>
    </source>
</evidence>
<evidence type="ECO:0000313" key="6">
    <source>
        <dbReference type="EMBL" id="PIO59510.1"/>
    </source>
</evidence>
<dbReference type="Proteomes" id="UP000230423">
    <property type="component" value="Unassembled WGS sequence"/>
</dbReference>
<dbReference type="PANTHER" id="PTHR14191">
    <property type="entry name" value="PDZ DOMAIN CONTAINING PROTEIN"/>
    <property type="match status" value="1"/>
</dbReference>
<keyword evidence="2" id="KW-0472">Membrane</keyword>
<dbReference type="InterPro" id="IPR001478">
    <property type="entry name" value="PDZ"/>
</dbReference>
<accession>A0A2G9TQE2</accession>
<dbReference type="GO" id="GO:0043495">
    <property type="term" value="F:protein-membrane adaptor activity"/>
    <property type="evidence" value="ECO:0007669"/>
    <property type="project" value="TreeGrafter"/>
</dbReference>
<dbReference type="InterPro" id="IPR051067">
    <property type="entry name" value="NHER"/>
</dbReference>
<dbReference type="OrthoDB" id="10007415at2759"/>
<dbReference type="Pfam" id="PF17820">
    <property type="entry name" value="PDZ_6"/>
    <property type="match status" value="1"/>
</dbReference>
<keyword evidence="2" id="KW-1003">Cell membrane</keyword>
<protein>
    <recommendedName>
        <fullName evidence="5">PDZ domain-containing protein</fullName>
    </recommendedName>
</protein>
<organism evidence="6 7">
    <name type="scientific">Teladorsagia circumcincta</name>
    <name type="common">Brown stomach worm</name>
    <name type="synonym">Ostertagia circumcincta</name>
    <dbReference type="NCBI Taxonomy" id="45464"/>
    <lineage>
        <taxon>Eukaryota</taxon>
        <taxon>Metazoa</taxon>
        <taxon>Ecdysozoa</taxon>
        <taxon>Nematoda</taxon>
        <taxon>Chromadorea</taxon>
        <taxon>Rhabditida</taxon>
        <taxon>Rhabditina</taxon>
        <taxon>Rhabditomorpha</taxon>
        <taxon>Strongyloidea</taxon>
        <taxon>Trichostrongylidae</taxon>
        <taxon>Teladorsagia</taxon>
    </lineage>
</organism>
<sequence>MATAIFQQVTLDWWYCLLTFCNGSAAEYGYNLHAERGRGQFVGMVDKGSPADLGGLRMGDRIFAVNGHSIIGESHKKEDNKRSNLADVNEITYLWRHGLEQKPACPANTLGTLAEHSSLITGGLHQIWSPAY</sequence>
<dbReference type="AlphaFoldDB" id="A0A2G9TQE2"/>
<name>A0A2G9TQE2_TELCI</name>
<keyword evidence="3" id="KW-0677">Repeat</keyword>
<feature type="domain" description="PDZ" evidence="5">
    <location>
        <begin position="17"/>
        <end position="77"/>
    </location>
</feature>
<evidence type="ECO:0000256" key="1">
    <source>
        <dbReference type="ARBA" id="ARBA00004236"/>
    </source>
</evidence>
<comment type="subcellular location">
    <subcellularLocation>
        <location evidence="1">Cell membrane</location>
    </subcellularLocation>
</comment>
<dbReference type="PANTHER" id="PTHR14191:SF3">
    <property type="entry name" value="NA(+)_H(+) EXCHANGE REGULATORY COFACTOR-LIKE PROTEIN NRFL-1"/>
    <property type="match status" value="1"/>
</dbReference>
<evidence type="ECO:0000256" key="3">
    <source>
        <dbReference type="ARBA" id="ARBA00022737"/>
    </source>
</evidence>
<gene>
    <name evidence="6" type="ORF">TELCIR_19026</name>
</gene>
<dbReference type="GO" id="GO:0072659">
    <property type="term" value="P:protein localization to plasma membrane"/>
    <property type="evidence" value="ECO:0007669"/>
    <property type="project" value="TreeGrafter"/>
</dbReference>
<evidence type="ECO:0000313" key="7">
    <source>
        <dbReference type="Proteomes" id="UP000230423"/>
    </source>
</evidence>
<keyword evidence="4" id="KW-0732">Signal</keyword>
<evidence type="ECO:0000259" key="5">
    <source>
        <dbReference type="PROSITE" id="PS50106"/>
    </source>
</evidence>